<dbReference type="PANTHER" id="PTHR31207">
    <property type="entry name" value="ECA1 GAMETOGENESIS FAMILY PROTEIN (DUF784)-RELATED-RELATED"/>
    <property type="match status" value="1"/>
</dbReference>
<keyword evidence="5" id="KW-1185">Reference proteome</keyword>
<evidence type="ECO:0000256" key="1">
    <source>
        <dbReference type="ARBA" id="ARBA00022729"/>
    </source>
</evidence>
<comment type="caution">
    <text evidence="4">The sequence shown here is derived from an EMBL/GenBank/DDBJ whole genome shotgun (WGS) entry which is preliminary data.</text>
</comment>
<protein>
    <recommendedName>
        <fullName evidence="3">Prolamin-like domain-containing protein</fullName>
    </recommendedName>
</protein>
<gene>
    <name evidence="4" type="ORF">VNO78_06434</name>
</gene>
<dbReference type="AlphaFoldDB" id="A0AAN9XRE5"/>
<evidence type="ECO:0000313" key="5">
    <source>
        <dbReference type="Proteomes" id="UP001386955"/>
    </source>
</evidence>
<sequence length="192" mass="21557">MASLSNYLMLLAFVLATIIATISAEETLSQCGEHIGAYCGEQVIQRLKGTDETTMSTTCCYKLLQTGYPCHTRHTIYILENNPELKHANWTELFAKSDKIYHNCDVLTKPGTAEFVATCTENLGSECGIQVYNNLIHDKNITKDCCERLVKTGEACHVAMTKSLIRNPEMRNVDAIQLLNKNTQLFNYCLHV</sequence>
<dbReference type="InterPro" id="IPR008502">
    <property type="entry name" value="Prolamin-like"/>
</dbReference>
<reference evidence="4 5" key="1">
    <citation type="submission" date="2024-01" db="EMBL/GenBank/DDBJ databases">
        <title>The genomes of 5 underutilized Papilionoideae crops provide insights into root nodulation and disease resistanc.</title>
        <authorList>
            <person name="Jiang F."/>
        </authorList>
    </citation>
    <scope>NUCLEOTIDE SEQUENCE [LARGE SCALE GENOMIC DNA]</scope>
    <source>
        <strain evidence="4">DUOXIRENSHENG_FW03</strain>
        <tissue evidence="4">Leaves</tissue>
    </source>
</reference>
<feature type="domain" description="Prolamin-like" evidence="3">
    <location>
        <begin position="118"/>
        <end position="189"/>
    </location>
</feature>
<organism evidence="4 5">
    <name type="scientific">Psophocarpus tetragonolobus</name>
    <name type="common">Winged bean</name>
    <name type="synonym">Dolichos tetragonolobus</name>
    <dbReference type="NCBI Taxonomy" id="3891"/>
    <lineage>
        <taxon>Eukaryota</taxon>
        <taxon>Viridiplantae</taxon>
        <taxon>Streptophyta</taxon>
        <taxon>Embryophyta</taxon>
        <taxon>Tracheophyta</taxon>
        <taxon>Spermatophyta</taxon>
        <taxon>Magnoliopsida</taxon>
        <taxon>eudicotyledons</taxon>
        <taxon>Gunneridae</taxon>
        <taxon>Pentapetalae</taxon>
        <taxon>rosids</taxon>
        <taxon>fabids</taxon>
        <taxon>Fabales</taxon>
        <taxon>Fabaceae</taxon>
        <taxon>Papilionoideae</taxon>
        <taxon>50 kb inversion clade</taxon>
        <taxon>NPAAA clade</taxon>
        <taxon>indigoferoid/millettioid clade</taxon>
        <taxon>Phaseoleae</taxon>
        <taxon>Psophocarpus</taxon>
    </lineage>
</organism>
<feature type="chain" id="PRO_5042958204" description="Prolamin-like domain-containing protein" evidence="2">
    <location>
        <begin position="25"/>
        <end position="192"/>
    </location>
</feature>
<name>A0AAN9XRE5_PSOTE</name>
<feature type="signal peptide" evidence="2">
    <location>
        <begin position="1"/>
        <end position="24"/>
    </location>
</feature>
<dbReference type="Proteomes" id="UP001386955">
    <property type="component" value="Unassembled WGS sequence"/>
</dbReference>
<dbReference type="InterPro" id="IPR040220">
    <property type="entry name" value="DD11"/>
</dbReference>
<evidence type="ECO:0000313" key="4">
    <source>
        <dbReference type="EMBL" id="KAK7405235.1"/>
    </source>
</evidence>
<feature type="domain" description="Prolamin-like" evidence="3">
    <location>
        <begin position="30"/>
        <end position="105"/>
    </location>
</feature>
<accession>A0AAN9XRE5</accession>
<dbReference type="PANTHER" id="PTHR31207:SF38">
    <property type="entry name" value="PROLAMIN-LIKE PROTEIN"/>
    <property type="match status" value="1"/>
</dbReference>
<proteinExistence type="predicted"/>
<evidence type="ECO:0000256" key="2">
    <source>
        <dbReference type="SAM" id="SignalP"/>
    </source>
</evidence>
<dbReference type="EMBL" id="JAYMYS010000002">
    <property type="protein sequence ID" value="KAK7405235.1"/>
    <property type="molecule type" value="Genomic_DNA"/>
</dbReference>
<keyword evidence="1 2" id="KW-0732">Signal</keyword>
<dbReference type="Pfam" id="PF05617">
    <property type="entry name" value="Prolamin_like"/>
    <property type="match status" value="2"/>
</dbReference>
<evidence type="ECO:0000259" key="3">
    <source>
        <dbReference type="Pfam" id="PF05617"/>
    </source>
</evidence>